<proteinExistence type="predicted"/>
<dbReference type="FunFam" id="3.20.20.100:FF:000004">
    <property type="entry name" value="Oxidoreductase, aldo/keto reductase"/>
    <property type="match status" value="1"/>
</dbReference>
<dbReference type="GO" id="GO:0016491">
    <property type="term" value="F:oxidoreductase activity"/>
    <property type="evidence" value="ECO:0007669"/>
    <property type="project" value="UniProtKB-KW"/>
</dbReference>
<dbReference type="PANTHER" id="PTHR43364:SF5">
    <property type="entry name" value="REDUCTASE"/>
    <property type="match status" value="1"/>
</dbReference>
<protein>
    <submittedName>
        <fullName evidence="3">Oxidoreductase</fullName>
    </submittedName>
</protein>
<dbReference type="Gene3D" id="3.20.20.100">
    <property type="entry name" value="NADP-dependent oxidoreductase domain"/>
    <property type="match status" value="1"/>
</dbReference>
<dbReference type="RefSeq" id="WP_230479864.1">
    <property type="nucleotide sequence ID" value="NZ_BMXL01000002.1"/>
</dbReference>
<dbReference type="InterPro" id="IPR050523">
    <property type="entry name" value="AKR_Detox_Biosynth"/>
</dbReference>
<dbReference type="PANTHER" id="PTHR43364">
    <property type="entry name" value="NADH-SPECIFIC METHYLGLYOXAL REDUCTASE-RELATED"/>
    <property type="match status" value="1"/>
</dbReference>
<dbReference type="SUPFAM" id="SSF51430">
    <property type="entry name" value="NAD(P)-linked oxidoreductase"/>
    <property type="match status" value="1"/>
</dbReference>
<evidence type="ECO:0000259" key="2">
    <source>
        <dbReference type="Pfam" id="PF00248"/>
    </source>
</evidence>
<dbReference type="EMBL" id="BMXL01000002">
    <property type="protein sequence ID" value="GHD17590.1"/>
    <property type="molecule type" value="Genomic_DNA"/>
</dbReference>
<dbReference type="InterPro" id="IPR023210">
    <property type="entry name" value="NADP_OxRdtase_dom"/>
</dbReference>
<organism evidence="3 4">
    <name type="scientific">Nocardiopsis kunsanensis</name>
    <dbReference type="NCBI Taxonomy" id="141693"/>
    <lineage>
        <taxon>Bacteria</taxon>
        <taxon>Bacillati</taxon>
        <taxon>Actinomycetota</taxon>
        <taxon>Actinomycetes</taxon>
        <taxon>Streptosporangiales</taxon>
        <taxon>Nocardiopsidaceae</taxon>
        <taxon>Nocardiopsis</taxon>
    </lineage>
</organism>
<evidence type="ECO:0000313" key="4">
    <source>
        <dbReference type="Proteomes" id="UP000654947"/>
    </source>
</evidence>
<dbReference type="Proteomes" id="UP000654947">
    <property type="component" value="Unassembled WGS sequence"/>
</dbReference>
<evidence type="ECO:0000313" key="3">
    <source>
        <dbReference type="EMBL" id="GHD17590.1"/>
    </source>
</evidence>
<keyword evidence="4" id="KW-1185">Reference proteome</keyword>
<dbReference type="InterPro" id="IPR036812">
    <property type="entry name" value="NAD(P)_OxRdtase_dom_sf"/>
</dbReference>
<evidence type="ECO:0000256" key="1">
    <source>
        <dbReference type="ARBA" id="ARBA00023002"/>
    </source>
</evidence>
<feature type="domain" description="NADP-dependent oxidoreductase" evidence="2">
    <location>
        <begin position="23"/>
        <end position="317"/>
    </location>
</feature>
<reference evidence="3 4" key="1">
    <citation type="journal article" date="2014" name="Int. J. Syst. Evol. Microbiol.">
        <title>Complete genome sequence of Corynebacterium casei LMG S-19264T (=DSM 44701T), isolated from a smear-ripened cheese.</title>
        <authorList>
            <consortium name="US DOE Joint Genome Institute (JGI-PGF)"/>
            <person name="Walter F."/>
            <person name="Albersmeier A."/>
            <person name="Kalinowski J."/>
            <person name="Ruckert C."/>
        </authorList>
    </citation>
    <scope>NUCLEOTIDE SEQUENCE [LARGE SCALE GENOMIC DNA]</scope>
    <source>
        <strain evidence="3 4">KCTC 19473</strain>
    </source>
</reference>
<dbReference type="CDD" id="cd19087">
    <property type="entry name" value="AKR_AKR12A1_B1_C1"/>
    <property type="match status" value="1"/>
</dbReference>
<dbReference type="Pfam" id="PF00248">
    <property type="entry name" value="Aldo_ket_red"/>
    <property type="match status" value="1"/>
</dbReference>
<keyword evidence="1" id="KW-0560">Oxidoreductase</keyword>
<comment type="caution">
    <text evidence="3">The sequence shown here is derived from an EMBL/GenBank/DDBJ whole genome shotgun (WGS) entry which is preliminary data.</text>
</comment>
<dbReference type="AlphaFoldDB" id="A0A919CFE9"/>
<gene>
    <name evidence="3" type="ORF">GCM10007147_06910</name>
</gene>
<accession>A0A919CFE9</accession>
<name>A0A919CFE9_9ACTN</name>
<sequence length="334" mass="36467">MNDGRESGMYVQLGRSATRVSRLWLGTVNFSGRVPDGEALRVMDAAFDRGINCVDTADIYGWRLYKGHTEELVGQWLARGPRRDDVVVATKVGEAMGDGPNDRGLSARRIIASCEASLRRLGTEHIDLYQMHRMDRFAPWEEVWQAMDQLVASGKVRYVGSSNFAGWHLAGAQESAARRGSLGLVTEQCLYNLAVRHAELEIIPAARAYGVGVFPWSPLHGGMLSGALQKLAEGTAVKSAQGRSQQMLTRLGTPVEQYERLCERLGLSPAEAALSWLLSRPGVSGTVIGPRNTAQLDSALRAMEMDLGEEVREQMQALFPPVGTGGEAPEAWQS</sequence>
<dbReference type="GO" id="GO:0005829">
    <property type="term" value="C:cytosol"/>
    <property type="evidence" value="ECO:0007669"/>
    <property type="project" value="TreeGrafter"/>
</dbReference>